<evidence type="ECO:0000256" key="2">
    <source>
        <dbReference type="SAM" id="SignalP"/>
    </source>
</evidence>
<dbReference type="VEuPathDB" id="ToxoDB:EBH_0034230"/>
<sequence>MSLAALPPAMLQALAELLFVAYEDGSLQNSLYALHKARENCLEKNEDPEKNFEPSLTTGMEEKEHGEFNPLLALAGILQKMANKKAEAAADAGSATEAVSCEPAEEEEATKE</sequence>
<organism evidence="3 4">
    <name type="scientific">Eimeria brunetti</name>
    <dbReference type="NCBI Taxonomy" id="51314"/>
    <lineage>
        <taxon>Eukaryota</taxon>
        <taxon>Sar</taxon>
        <taxon>Alveolata</taxon>
        <taxon>Apicomplexa</taxon>
        <taxon>Conoidasida</taxon>
        <taxon>Coccidia</taxon>
        <taxon>Eucoccidiorida</taxon>
        <taxon>Eimeriorina</taxon>
        <taxon>Eimeriidae</taxon>
        <taxon>Eimeria</taxon>
    </lineage>
</organism>
<keyword evidence="2" id="KW-0732">Signal</keyword>
<evidence type="ECO:0000256" key="1">
    <source>
        <dbReference type="SAM" id="MobiDB-lite"/>
    </source>
</evidence>
<keyword evidence="4" id="KW-1185">Reference proteome</keyword>
<feature type="signal peptide" evidence="2">
    <location>
        <begin position="1"/>
        <end position="15"/>
    </location>
</feature>
<reference evidence="3" key="1">
    <citation type="submission" date="2013-10" db="EMBL/GenBank/DDBJ databases">
        <title>Genomic analysis of the causative agents of coccidiosis in chickens.</title>
        <authorList>
            <person name="Reid A.J."/>
            <person name="Blake D."/>
            <person name="Billington K."/>
            <person name="Browne H."/>
            <person name="Dunn M."/>
            <person name="Hung S."/>
            <person name="Kawahara F."/>
            <person name="Miranda-Saavedra D."/>
            <person name="Mourier T."/>
            <person name="Nagra H."/>
            <person name="Otto T.D."/>
            <person name="Rawlings N."/>
            <person name="Sanchez A."/>
            <person name="Sanders M."/>
            <person name="Subramaniam C."/>
            <person name="Tay Y."/>
            <person name="Dear P."/>
            <person name="Doerig C."/>
            <person name="Gruber A."/>
            <person name="Parkinson J."/>
            <person name="Shirley M."/>
            <person name="Wan K.L."/>
            <person name="Berriman M."/>
            <person name="Tomley F."/>
            <person name="Pain A."/>
        </authorList>
    </citation>
    <scope>NUCLEOTIDE SEQUENCE [LARGE SCALE GENOMIC DNA]</scope>
    <source>
        <strain evidence="3">Houghton</strain>
    </source>
</reference>
<feature type="compositionally biased region" description="Low complexity" evidence="1">
    <location>
        <begin position="89"/>
        <end position="102"/>
    </location>
</feature>
<dbReference type="EMBL" id="HG712258">
    <property type="protein sequence ID" value="CDJ50502.1"/>
    <property type="molecule type" value="Genomic_DNA"/>
</dbReference>
<gene>
    <name evidence="3" type="ORF">EBH_0034230</name>
</gene>
<accession>U6LJH6</accession>
<evidence type="ECO:0000313" key="4">
    <source>
        <dbReference type="Proteomes" id="UP000030750"/>
    </source>
</evidence>
<name>U6LJH6_9EIME</name>
<feature type="chain" id="PRO_5013153037" evidence="2">
    <location>
        <begin position="16"/>
        <end position="112"/>
    </location>
</feature>
<feature type="compositionally biased region" description="Acidic residues" evidence="1">
    <location>
        <begin position="103"/>
        <end position="112"/>
    </location>
</feature>
<proteinExistence type="predicted"/>
<feature type="region of interest" description="Disordered" evidence="1">
    <location>
        <begin position="86"/>
        <end position="112"/>
    </location>
</feature>
<reference evidence="3" key="2">
    <citation type="submission" date="2013-10" db="EMBL/GenBank/DDBJ databases">
        <authorList>
            <person name="Aslett M."/>
        </authorList>
    </citation>
    <scope>NUCLEOTIDE SEQUENCE [LARGE SCALE GENOMIC DNA]</scope>
    <source>
        <strain evidence="3">Houghton</strain>
    </source>
</reference>
<dbReference type="Proteomes" id="UP000030750">
    <property type="component" value="Unassembled WGS sequence"/>
</dbReference>
<dbReference type="AlphaFoldDB" id="U6LJH6"/>
<protein>
    <submittedName>
        <fullName evidence="3">Uncharacterized protein</fullName>
    </submittedName>
</protein>
<evidence type="ECO:0000313" key="3">
    <source>
        <dbReference type="EMBL" id="CDJ50502.1"/>
    </source>
</evidence>